<dbReference type="EMBL" id="JWZX01002867">
    <property type="protein sequence ID" value="KOO26325.1"/>
    <property type="molecule type" value="Genomic_DNA"/>
</dbReference>
<dbReference type="Gene3D" id="3.40.50.150">
    <property type="entry name" value="Vaccinia Virus protein VP39"/>
    <property type="match status" value="1"/>
</dbReference>
<dbReference type="Pfam" id="PF13578">
    <property type="entry name" value="Methyltransf_24"/>
    <property type="match status" value="1"/>
</dbReference>
<dbReference type="InterPro" id="IPR029063">
    <property type="entry name" value="SAM-dependent_MTases_sf"/>
</dbReference>
<evidence type="ECO:0000313" key="1">
    <source>
        <dbReference type="EMBL" id="KOO26325.1"/>
    </source>
</evidence>
<dbReference type="OrthoDB" id="186626at2759"/>
<dbReference type="PANTHER" id="PTHR37909">
    <property type="entry name" value="S-ADENOSYL-L-METHIONINE-DEPENDENT METHYLTRANSFERASES SUPERFAMILY PROTEIN"/>
    <property type="match status" value="1"/>
</dbReference>
<dbReference type="PANTHER" id="PTHR37909:SF1">
    <property type="entry name" value="S-ADENOSYL-L-METHIONINE-DEPENDENT METHYLTRANSFERASES SUPERFAMILY PROTEIN"/>
    <property type="match status" value="1"/>
</dbReference>
<dbReference type="SUPFAM" id="SSF53335">
    <property type="entry name" value="S-adenosyl-L-methionine-dependent methyltransferases"/>
    <property type="match status" value="1"/>
</dbReference>
<dbReference type="Proteomes" id="UP000037460">
    <property type="component" value="Unassembled WGS sequence"/>
</dbReference>
<accession>A0A0M0JIK7</accession>
<evidence type="ECO:0008006" key="3">
    <source>
        <dbReference type="Google" id="ProtNLM"/>
    </source>
</evidence>
<evidence type="ECO:0000313" key="2">
    <source>
        <dbReference type="Proteomes" id="UP000037460"/>
    </source>
</evidence>
<reference evidence="2" key="1">
    <citation type="journal article" date="2015" name="PLoS Genet.">
        <title>Genome Sequence and Transcriptome Analyses of Chrysochromulina tobin: Metabolic Tools for Enhanced Algal Fitness in the Prominent Order Prymnesiales (Haptophyceae).</title>
        <authorList>
            <person name="Hovde B.T."/>
            <person name="Deodato C.R."/>
            <person name="Hunsperger H.M."/>
            <person name="Ryken S.A."/>
            <person name="Yost W."/>
            <person name="Jha R.K."/>
            <person name="Patterson J."/>
            <person name="Monnat R.J. Jr."/>
            <person name="Barlow S.B."/>
            <person name="Starkenburg S.R."/>
            <person name="Cattolico R.A."/>
        </authorList>
    </citation>
    <scope>NUCLEOTIDE SEQUENCE</scope>
    <source>
        <strain evidence="2">CCMP291</strain>
    </source>
</reference>
<proteinExistence type="predicted"/>
<dbReference type="AlphaFoldDB" id="A0A0M0JIK7"/>
<name>A0A0M0JIK7_9EUKA</name>
<keyword evidence="2" id="KW-1185">Reference proteome</keyword>
<comment type="caution">
    <text evidence="1">The sequence shown here is derived from an EMBL/GenBank/DDBJ whole genome shotgun (WGS) entry which is preliminary data.</text>
</comment>
<gene>
    <name evidence="1" type="ORF">Ctob_003787</name>
</gene>
<sequence>MVVSRADRQSITGVAAGNAPEWAAACEYCSHGAHMLPLLIRHYRVKSLVEIGVCTGMSVVHVVTKATGTSSGANVQVGDEVRMGRRGGLERYYLIDPWGGMKCKPGCACSRQINQIAKTWPDVIIPLRGYSVPMAAHIPNGTLDLAFIDAAHDFRNARADIIAFWPKLKPTGILAGHDFAHWRNYAEIRQDKLAARGAYSVRHAVSSKPGAQAPKALPPAYGVAQATQELFAACHVHVRWNTWCFSSSSACLLIWAMLI</sequence>
<organism evidence="1 2">
    <name type="scientific">Chrysochromulina tobinii</name>
    <dbReference type="NCBI Taxonomy" id="1460289"/>
    <lineage>
        <taxon>Eukaryota</taxon>
        <taxon>Haptista</taxon>
        <taxon>Haptophyta</taxon>
        <taxon>Prymnesiophyceae</taxon>
        <taxon>Prymnesiales</taxon>
        <taxon>Chrysochromulinaceae</taxon>
        <taxon>Chrysochromulina</taxon>
    </lineage>
</organism>
<protein>
    <recommendedName>
        <fullName evidence="3">Class I SAM-dependent methyltransferase</fullName>
    </recommendedName>
</protein>